<name>A0A172TWZ0_9BACT</name>
<dbReference type="Proteomes" id="UP000077177">
    <property type="component" value="Chromosome"/>
</dbReference>
<evidence type="ECO:0000256" key="1">
    <source>
        <dbReference type="SAM" id="SignalP"/>
    </source>
</evidence>
<dbReference type="SUPFAM" id="SSF56601">
    <property type="entry name" value="beta-lactamase/transpeptidase-like"/>
    <property type="match status" value="1"/>
</dbReference>
<dbReference type="RefSeq" id="WP_066405720.1">
    <property type="nucleotide sequence ID" value="NZ_CP011390.1"/>
</dbReference>
<dbReference type="OrthoDB" id="912546at2"/>
<dbReference type="EMBL" id="CP011390">
    <property type="protein sequence ID" value="ANE51609.1"/>
    <property type="molecule type" value="Genomic_DNA"/>
</dbReference>
<dbReference type="PANTHER" id="PTHR43283">
    <property type="entry name" value="BETA-LACTAMASE-RELATED"/>
    <property type="match status" value="1"/>
</dbReference>
<dbReference type="PROSITE" id="PS51257">
    <property type="entry name" value="PROKAR_LIPOPROTEIN"/>
    <property type="match status" value="1"/>
</dbReference>
<dbReference type="Pfam" id="PF00144">
    <property type="entry name" value="Beta-lactamase"/>
    <property type="match status" value="1"/>
</dbReference>
<sequence length="397" mass="43529">MKKHLFRHLGYTAAMAVVFAACTPEKATVQTPIKADANSAFFSAFADSLEKGLDKTQYGYSIAIYSGSKLVLNRSAGQRSKAVDAEGAQPFTNTTRIHIASLSKTITAITALELLQEKGISLSDSVYKYLPAQWSMTASFKTITFHQLLTHTSGLRNADGSSNNTDLNTYKSLKAMAAREIDSSKSYCYQNANFGLLRIALPVINGLALTGNEAQDDNNTQQAYELLVQQHVFDKSGIANAQCEWQPGYALLYDYPYTGRRGYNAGNLTGRAGGLGWYLTANELGKVLSKLSNPGDESILTNNWKDSLLQKGYGCFSTATTKGDAYWHDGIWHWMPQGQVPQGMRSLWIKLPYQDMTVVLLVNALREQNNAPAFPVEHTGIVSYVVSAFNAALKKPS</sequence>
<dbReference type="KEGG" id="fla:SY85_14975"/>
<dbReference type="AlphaFoldDB" id="A0A172TWZ0"/>
<gene>
    <name evidence="3" type="ORF">SY85_14975</name>
</gene>
<organism evidence="3 4">
    <name type="scientific">Flavisolibacter tropicus</name>
    <dbReference type="NCBI Taxonomy" id="1492898"/>
    <lineage>
        <taxon>Bacteria</taxon>
        <taxon>Pseudomonadati</taxon>
        <taxon>Bacteroidota</taxon>
        <taxon>Chitinophagia</taxon>
        <taxon>Chitinophagales</taxon>
        <taxon>Chitinophagaceae</taxon>
        <taxon>Flavisolibacter</taxon>
    </lineage>
</organism>
<feature type="domain" description="Beta-lactamase-related" evidence="2">
    <location>
        <begin position="56"/>
        <end position="367"/>
    </location>
</feature>
<protein>
    <recommendedName>
        <fullName evidence="2">Beta-lactamase-related domain-containing protein</fullName>
    </recommendedName>
</protein>
<dbReference type="InterPro" id="IPR050789">
    <property type="entry name" value="Diverse_Enzym_Activities"/>
</dbReference>
<dbReference type="InterPro" id="IPR012338">
    <property type="entry name" value="Beta-lactam/transpept-like"/>
</dbReference>
<evidence type="ECO:0000259" key="2">
    <source>
        <dbReference type="Pfam" id="PF00144"/>
    </source>
</evidence>
<reference evidence="3 4" key="2">
    <citation type="journal article" date="2016" name="Int. J. Syst. Evol. Microbiol.">
        <title>Flavisolibacter tropicus sp. nov., isolated from tropical soil.</title>
        <authorList>
            <person name="Lee J.J."/>
            <person name="Kang M.S."/>
            <person name="Kim G.S."/>
            <person name="Lee C.S."/>
            <person name="Lim S."/>
            <person name="Lee J."/>
            <person name="Roh S.H."/>
            <person name="Kang H."/>
            <person name="Ha J.M."/>
            <person name="Bae S."/>
            <person name="Jung H.Y."/>
            <person name="Kim M.K."/>
        </authorList>
    </citation>
    <scope>NUCLEOTIDE SEQUENCE [LARGE SCALE GENOMIC DNA]</scope>
    <source>
        <strain evidence="3 4">LCS9</strain>
    </source>
</reference>
<reference evidence="4" key="1">
    <citation type="submission" date="2015-01" db="EMBL/GenBank/DDBJ databases">
        <title>Flavisolibacter sp./LCS9/ whole genome sequencing.</title>
        <authorList>
            <person name="Kim M.K."/>
            <person name="Srinivasan S."/>
            <person name="Lee J.-J."/>
        </authorList>
    </citation>
    <scope>NUCLEOTIDE SEQUENCE [LARGE SCALE GENOMIC DNA]</scope>
    <source>
        <strain evidence="4">LCS9</strain>
    </source>
</reference>
<feature type="chain" id="PRO_5008001295" description="Beta-lactamase-related domain-containing protein" evidence="1">
    <location>
        <begin position="21"/>
        <end position="397"/>
    </location>
</feature>
<keyword evidence="1" id="KW-0732">Signal</keyword>
<dbReference type="STRING" id="1492898.SY85_14975"/>
<feature type="signal peptide" evidence="1">
    <location>
        <begin position="1"/>
        <end position="20"/>
    </location>
</feature>
<keyword evidence="4" id="KW-1185">Reference proteome</keyword>
<evidence type="ECO:0000313" key="3">
    <source>
        <dbReference type="EMBL" id="ANE51609.1"/>
    </source>
</evidence>
<proteinExistence type="predicted"/>
<evidence type="ECO:0000313" key="4">
    <source>
        <dbReference type="Proteomes" id="UP000077177"/>
    </source>
</evidence>
<dbReference type="Gene3D" id="3.40.710.10">
    <property type="entry name" value="DD-peptidase/beta-lactamase superfamily"/>
    <property type="match status" value="1"/>
</dbReference>
<dbReference type="InterPro" id="IPR001466">
    <property type="entry name" value="Beta-lactam-related"/>
</dbReference>
<dbReference type="PANTHER" id="PTHR43283:SF18">
    <property type="match status" value="1"/>
</dbReference>
<accession>A0A172TWZ0</accession>